<proteinExistence type="predicted"/>
<feature type="compositionally biased region" description="Polar residues" evidence="2">
    <location>
        <begin position="225"/>
        <end position="244"/>
    </location>
</feature>
<accession>A0A8J2M9V8</accession>
<feature type="non-terminal residue" evidence="4">
    <location>
        <position position="1"/>
    </location>
</feature>
<keyword evidence="5" id="KW-1185">Reference proteome</keyword>
<protein>
    <recommendedName>
        <fullName evidence="3">K Homology domain-containing protein</fullName>
    </recommendedName>
</protein>
<name>A0A8J2M9V8_9HEXA</name>
<dbReference type="OrthoDB" id="6777263at2759"/>
<dbReference type="Pfam" id="PF22675">
    <property type="entry name" value="KH-I_KHDC4-BBP"/>
    <property type="match status" value="1"/>
</dbReference>
<dbReference type="PANTHER" id="PTHR11208">
    <property type="entry name" value="RNA-BINDING PROTEIN RELATED"/>
    <property type="match status" value="1"/>
</dbReference>
<dbReference type="SMART" id="SM00322">
    <property type="entry name" value="KH"/>
    <property type="match status" value="1"/>
</dbReference>
<keyword evidence="1" id="KW-0694">RNA-binding</keyword>
<dbReference type="GO" id="GO:0005634">
    <property type="term" value="C:nucleus"/>
    <property type="evidence" value="ECO:0007669"/>
    <property type="project" value="TreeGrafter"/>
</dbReference>
<feature type="domain" description="K Homology" evidence="3">
    <location>
        <begin position="92"/>
        <end position="196"/>
    </location>
</feature>
<gene>
    <name evidence="4" type="ORF">AFUS01_LOCUS45079</name>
</gene>
<dbReference type="InterPro" id="IPR045071">
    <property type="entry name" value="BBP-like"/>
</dbReference>
<evidence type="ECO:0000259" key="3">
    <source>
        <dbReference type="SMART" id="SM00322"/>
    </source>
</evidence>
<dbReference type="GO" id="GO:0003729">
    <property type="term" value="F:mRNA binding"/>
    <property type="evidence" value="ECO:0007669"/>
    <property type="project" value="TreeGrafter"/>
</dbReference>
<evidence type="ECO:0000256" key="1">
    <source>
        <dbReference type="ARBA" id="ARBA00022884"/>
    </source>
</evidence>
<sequence>MSCSVRARDKVMSEGETYPGEGVRNNSILDDGEGSSSVGSTSEAYLRLIEERDEVDAESCPIVHRLITQELERISKGAGKLEVKKEYIDLVTNEPVTLNLKALLPDASKTYPKINYAGRILGPKGTYLKALKAETKTRMVILGRGTLKDKAKEDELRNGNDPNYSHLHEDMHVEIQVRAPAAEAYAKIAYALKCLRIQLLNDGKNLPWIASATTHVDQGRFGGSDPSTPEYTDTGTFYQPTQSR</sequence>
<dbReference type="InterPro" id="IPR004087">
    <property type="entry name" value="KH_dom"/>
</dbReference>
<feature type="region of interest" description="Disordered" evidence="2">
    <location>
        <begin position="218"/>
        <end position="244"/>
    </location>
</feature>
<feature type="compositionally biased region" description="Basic and acidic residues" evidence="2">
    <location>
        <begin position="1"/>
        <end position="13"/>
    </location>
</feature>
<comment type="caution">
    <text evidence="4">The sequence shown here is derived from an EMBL/GenBank/DDBJ whole genome shotgun (WGS) entry which is preliminary data.</text>
</comment>
<evidence type="ECO:0000256" key="2">
    <source>
        <dbReference type="SAM" id="MobiDB-lite"/>
    </source>
</evidence>
<reference evidence="4" key="1">
    <citation type="submission" date="2021-06" db="EMBL/GenBank/DDBJ databases">
        <authorList>
            <person name="Hodson N. C."/>
            <person name="Mongue J. A."/>
            <person name="Jaron S. K."/>
        </authorList>
    </citation>
    <scope>NUCLEOTIDE SEQUENCE</scope>
</reference>
<dbReference type="EMBL" id="CAJVCH010570749">
    <property type="protein sequence ID" value="CAG7835746.1"/>
    <property type="molecule type" value="Genomic_DNA"/>
</dbReference>
<dbReference type="GO" id="GO:0000381">
    <property type="term" value="P:regulation of alternative mRNA splicing, via spliceosome"/>
    <property type="evidence" value="ECO:0007669"/>
    <property type="project" value="TreeGrafter"/>
</dbReference>
<dbReference type="Proteomes" id="UP000708208">
    <property type="component" value="Unassembled WGS sequence"/>
</dbReference>
<evidence type="ECO:0000313" key="4">
    <source>
        <dbReference type="EMBL" id="CAG7835746.1"/>
    </source>
</evidence>
<dbReference type="PANTHER" id="PTHR11208:SF42">
    <property type="entry name" value="QUAKING RELATED 54B, ISOFORM E"/>
    <property type="match status" value="1"/>
</dbReference>
<organism evidence="4 5">
    <name type="scientific">Allacma fusca</name>
    <dbReference type="NCBI Taxonomy" id="39272"/>
    <lineage>
        <taxon>Eukaryota</taxon>
        <taxon>Metazoa</taxon>
        <taxon>Ecdysozoa</taxon>
        <taxon>Arthropoda</taxon>
        <taxon>Hexapoda</taxon>
        <taxon>Collembola</taxon>
        <taxon>Symphypleona</taxon>
        <taxon>Sminthuridae</taxon>
        <taxon>Allacma</taxon>
    </lineage>
</organism>
<feature type="region of interest" description="Disordered" evidence="2">
    <location>
        <begin position="1"/>
        <end position="40"/>
    </location>
</feature>
<evidence type="ECO:0000313" key="5">
    <source>
        <dbReference type="Proteomes" id="UP000708208"/>
    </source>
</evidence>
<dbReference type="AlphaFoldDB" id="A0A8J2M9V8"/>
<dbReference type="InterPro" id="IPR055256">
    <property type="entry name" value="KH_1_KHDC4/BBP-like"/>
</dbReference>